<proteinExistence type="predicted"/>
<dbReference type="RefSeq" id="WP_157005058.1">
    <property type="nucleotide sequence ID" value="NZ_DBEZYS010000012.1"/>
</dbReference>
<comment type="caution">
    <text evidence="1">The sequence shown here is derived from an EMBL/GenBank/DDBJ whole genome shotgun (WGS) entry which is preliminary data.</text>
</comment>
<gene>
    <name evidence="1" type="ORF">GO738_06400</name>
</gene>
<dbReference type="AlphaFoldDB" id="A0A6N8IIB1"/>
<evidence type="ECO:0000313" key="2">
    <source>
        <dbReference type="Proteomes" id="UP000468327"/>
    </source>
</evidence>
<reference evidence="1 2" key="1">
    <citation type="submission" date="2019-11" db="EMBL/GenBank/DDBJ databases">
        <title>Whole genome shotgun sequencing (WGS) data from Adlercreutzia equolifaciens ResAG-91, Eggerthella lenta MRI-F36, MRI-F37, MRI-F40, ResAG-49, ResAG-88, ResAG-121, ResAG-145, and Gordonibacter sp. ResAG-5, ResAG-26, ResAG-43, ResAG-50, ResAG-59.</title>
        <authorList>
            <person name="Stoll D.A."/>
            <person name="Danylec N."/>
            <person name="Franz C.M.A.P."/>
            <person name="Huch M."/>
        </authorList>
    </citation>
    <scope>NUCLEOTIDE SEQUENCE [LARGE SCALE GENOMIC DNA]</scope>
    <source>
        <strain evidence="1 2">ResAG-59</strain>
    </source>
</reference>
<name>A0A6N8IIB1_9ACTN</name>
<organism evidence="1 2">
    <name type="scientific">Gordonibacter urolithinfaciens</name>
    <dbReference type="NCBI Taxonomy" id="1335613"/>
    <lineage>
        <taxon>Bacteria</taxon>
        <taxon>Bacillati</taxon>
        <taxon>Actinomycetota</taxon>
        <taxon>Coriobacteriia</taxon>
        <taxon>Eggerthellales</taxon>
        <taxon>Eggerthellaceae</taxon>
        <taxon>Gordonibacter</taxon>
    </lineage>
</organism>
<dbReference type="Proteomes" id="UP000468327">
    <property type="component" value="Unassembled WGS sequence"/>
</dbReference>
<sequence>MKIYHDLSTKDNAIEAIKAAGEYISDHADNILGEYPSGLVELAIEVSAKFDCSDIMCIDVRRKHAVTGREPDA</sequence>
<dbReference type="EMBL" id="WPOC01000008">
    <property type="protein sequence ID" value="MVN14986.1"/>
    <property type="molecule type" value="Genomic_DNA"/>
</dbReference>
<accession>A0A6N8IIB1</accession>
<protein>
    <submittedName>
        <fullName evidence="1">Uncharacterized protein</fullName>
    </submittedName>
</protein>
<keyword evidence="2" id="KW-1185">Reference proteome</keyword>
<evidence type="ECO:0000313" key="1">
    <source>
        <dbReference type="EMBL" id="MVN14986.1"/>
    </source>
</evidence>